<dbReference type="NCBIfam" id="TIGR01254">
    <property type="entry name" value="sfuA"/>
    <property type="match status" value="1"/>
</dbReference>
<dbReference type="EMBL" id="BAABBA010000001">
    <property type="protein sequence ID" value="GAA4285842.1"/>
    <property type="molecule type" value="Genomic_DNA"/>
</dbReference>
<name>A0ABP8EPG5_9MICO</name>
<dbReference type="CDD" id="cd13545">
    <property type="entry name" value="PBP2_TbpA"/>
    <property type="match status" value="1"/>
</dbReference>
<feature type="chain" id="PRO_5045946367" evidence="2">
    <location>
        <begin position="32"/>
        <end position="374"/>
    </location>
</feature>
<dbReference type="PANTHER" id="PTHR30006:SF2">
    <property type="entry name" value="ABC TRANSPORTER SUBSTRATE-BINDING PROTEIN"/>
    <property type="match status" value="1"/>
</dbReference>
<dbReference type="InterPro" id="IPR005948">
    <property type="entry name" value="ThiB-like"/>
</dbReference>
<keyword evidence="4" id="KW-1185">Reference proteome</keyword>
<sequence length="374" mass="38844">MTSTTTRHRLGPRRRAAGAAAATAVAALVLAGCSLTGGDGGGAADDASGTGGTADGGGKLTVVTHDSFALSQELLDQFEADTGYQLEMVAPGDGGALVNQLVLTKDSPLGDVVHGIDNSFAARAIDAGVLEPYTPADLPASAGQYAADDAGSLTPVDMGDVCLNVDHQWFTENGVPEPTSLEDLTDPAYKDLLVVTNPATSSPGLSFLLATVGAFGEDGWQQYWEDLKANGVKVVEGWSDAYYVDFSGSEGAGPRPIVLSYASSPAAEVPEGGGEPRTGAMLDTCFRQVEYAGVLAGAENPEGARAFVDFLLSPEVQADIPGQMYMYPVDDTVELPEAWARHAPLAEEPFAVDPATISANREDWISTWSEIVIG</sequence>
<dbReference type="Proteomes" id="UP001499841">
    <property type="component" value="Unassembled WGS sequence"/>
</dbReference>
<evidence type="ECO:0000256" key="1">
    <source>
        <dbReference type="ARBA" id="ARBA00022729"/>
    </source>
</evidence>
<gene>
    <name evidence="3" type="ORF">GCM10022262_02010</name>
</gene>
<dbReference type="Gene3D" id="3.40.190.10">
    <property type="entry name" value="Periplasmic binding protein-like II"/>
    <property type="match status" value="2"/>
</dbReference>
<accession>A0ABP8EPG5</accession>
<dbReference type="SUPFAM" id="SSF53850">
    <property type="entry name" value="Periplasmic binding protein-like II"/>
    <property type="match status" value="1"/>
</dbReference>
<dbReference type="PANTHER" id="PTHR30006">
    <property type="entry name" value="THIAMINE-BINDING PERIPLASMIC PROTEIN-RELATED"/>
    <property type="match status" value="1"/>
</dbReference>
<proteinExistence type="predicted"/>
<evidence type="ECO:0000256" key="2">
    <source>
        <dbReference type="SAM" id="SignalP"/>
    </source>
</evidence>
<evidence type="ECO:0000313" key="4">
    <source>
        <dbReference type="Proteomes" id="UP001499841"/>
    </source>
</evidence>
<evidence type="ECO:0000313" key="3">
    <source>
        <dbReference type="EMBL" id="GAA4285842.1"/>
    </source>
</evidence>
<dbReference type="RefSeq" id="WP_345036624.1">
    <property type="nucleotide sequence ID" value="NZ_BAABBA010000001.1"/>
</dbReference>
<organism evidence="3 4">
    <name type="scientific">Georgenia daeguensis</name>
    <dbReference type="NCBI Taxonomy" id="908355"/>
    <lineage>
        <taxon>Bacteria</taxon>
        <taxon>Bacillati</taxon>
        <taxon>Actinomycetota</taxon>
        <taxon>Actinomycetes</taxon>
        <taxon>Micrococcales</taxon>
        <taxon>Bogoriellaceae</taxon>
        <taxon>Georgenia</taxon>
    </lineage>
</organism>
<keyword evidence="1 2" id="KW-0732">Signal</keyword>
<dbReference type="PROSITE" id="PS51257">
    <property type="entry name" value="PROKAR_LIPOPROTEIN"/>
    <property type="match status" value="1"/>
</dbReference>
<comment type="caution">
    <text evidence="3">The sequence shown here is derived from an EMBL/GenBank/DDBJ whole genome shotgun (WGS) entry which is preliminary data.</text>
</comment>
<protein>
    <submittedName>
        <fullName evidence="3">Thiamine ABC transporter substrate-binding protein</fullName>
    </submittedName>
</protein>
<reference evidence="4" key="1">
    <citation type="journal article" date="2019" name="Int. J. Syst. Evol. Microbiol.">
        <title>The Global Catalogue of Microorganisms (GCM) 10K type strain sequencing project: providing services to taxonomists for standard genome sequencing and annotation.</title>
        <authorList>
            <consortium name="The Broad Institute Genomics Platform"/>
            <consortium name="The Broad Institute Genome Sequencing Center for Infectious Disease"/>
            <person name="Wu L."/>
            <person name="Ma J."/>
        </authorList>
    </citation>
    <scope>NUCLEOTIDE SEQUENCE [LARGE SCALE GENOMIC DNA]</scope>
    <source>
        <strain evidence="4">JCM 17459</strain>
    </source>
</reference>
<dbReference type="Pfam" id="PF13343">
    <property type="entry name" value="SBP_bac_6"/>
    <property type="match status" value="1"/>
</dbReference>
<feature type="signal peptide" evidence="2">
    <location>
        <begin position="1"/>
        <end position="31"/>
    </location>
</feature>